<dbReference type="PROSITE" id="PS50928">
    <property type="entry name" value="ABC_TM1"/>
    <property type="match status" value="1"/>
</dbReference>
<feature type="domain" description="ABC transmembrane type-1" evidence="8">
    <location>
        <begin position="58"/>
        <end position="248"/>
    </location>
</feature>
<dbReference type="CDD" id="cd06261">
    <property type="entry name" value="TM_PBP2"/>
    <property type="match status" value="1"/>
</dbReference>
<organism evidence="9 10">
    <name type="scientific">Treponema maltophilum ATCC 51939</name>
    <dbReference type="NCBI Taxonomy" id="1125699"/>
    <lineage>
        <taxon>Bacteria</taxon>
        <taxon>Pseudomonadati</taxon>
        <taxon>Spirochaetota</taxon>
        <taxon>Spirochaetia</taxon>
        <taxon>Spirochaetales</taxon>
        <taxon>Treponemataceae</taxon>
        <taxon>Treponema</taxon>
    </lineage>
</organism>
<sequence length="262" mass="29555">MICFAAILLSVIYIWGSVLPKELYDVNFNMRDAAPSWNHIFGCDWMGRDMFYRTLNGMTISIRIGLFASVISCIIAIIFGIGAATLGEKVDQFILWLIDLFQGMPHMIFLIFISILLGKGVRGILIGVALIHWPRLARVVRAEIFSIKKRPYILISEKLGKGKMYIATHHIFRHIIPQFIIELILLFPHAILHESAITFLGFGIPPDRPAIGVILSESMRYLTQGSWWLSVFPGLMLLSIVLLFDTIGNNLSKLIQAKSAQL</sequence>
<feature type="transmembrane region" description="Helical" evidence="7">
    <location>
        <begin position="179"/>
        <end position="205"/>
    </location>
</feature>
<keyword evidence="4 7" id="KW-0812">Transmembrane</keyword>
<dbReference type="HOGENOM" id="CLU_028518_5_4_12"/>
<gene>
    <name evidence="9" type="ORF">HMPREF9194_01097</name>
</gene>
<keyword evidence="2 7" id="KW-0813">Transport</keyword>
<dbReference type="Pfam" id="PF00528">
    <property type="entry name" value="BPD_transp_1"/>
    <property type="match status" value="1"/>
</dbReference>
<dbReference type="PANTHER" id="PTHR43386">
    <property type="entry name" value="OLIGOPEPTIDE TRANSPORT SYSTEM PERMEASE PROTEIN APPC"/>
    <property type="match status" value="1"/>
</dbReference>
<evidence type="ECO:0000256" key="1">
    <source>
        <dbReference type="ARBA" id="ARBA00004651"/>
    </source>
</evidence>
<keyword evidence="3" id="KW-1003">Cell membrane</keyword>
<evidence type="ECO:0000256" key="4">
    <source>
        <dbReference type="ARBA" id="ARBA00022692"/>
    </source>
</evidence>
<protein>
    <recommendedName>
        <fullName evidence="8">ABC transmembrane type-1 domain-containing protein</fullName>
    </recommendedName>
</protein>
<comment type="subcellular location">
    <subcellularLocation>
        <location evidence="1 7">Cell membrane</location>
        <topology evidence="1 7">Multi-pass membrane protein</topology>
    </subcellularLocation>
</comment>
<dbReference type="OrthoDB" id="9783218at2"/>
<dbReference type="EMBL" id="ATFF01000006">
    <property type="protein sequence ID" value="EPF30775.1"/>
    <property type="molecule type" value="Genomic_DNA"/>
</dbReference>
<keyword evidence="6 7" id="KW-0472">Membrane</keyword>
<evidence type="ECO:0000259" key="8">
    <source>
        <dbReference type="PROSITE" id="PS50928"/>
    </source>
</evidence>
<dbReference type="PANTHER" id="PTHR43386:SF23">
    <property type="entry name" value="ABC TRANSPORTER"/>
    <property type="match status" value="1"/>
</dbReference>
<dbReference type="SUPFAM" id="SSF161098">
    <property type="entry name" value="MetI-like"/>
    <property type="match status" value="1"/>
</dbReference>
<evidence type="ECO:0000256" key="2">
    <source>
        <dbReference type="ARBA" id="ARBA00022448"/>
    </source>
</evidence>
<comment type="caution">
    <text evidence="9">The sequence shown here is derived from an EMBL/GenBank/DDBJ whole genome shotgun (WGS) entry which is preliminary data.</text>
</comment>
<evidence type="ECO:0000256" key="5">
    <source>
        <dbReference type="ARBA" id="ARBA00022989"/>
    </source>
</evidence>
<accession>S3JZU5</accession>
<evidence type="ECO:0000313" key="10">
    <source>
        <dbReference type="Proteomes" id="UP000014541"/>
    </source>
</evidence>
<dbReference type="STRING" id="1125699.HMPREF9194_01097"/>
<evidence type="ECO:0000313" key="9">
    <source>
        <dbReference type="EMBL" id="EPF30775.1"/>
    </source>
</evidence>
<feature type="transmembrane region" description="Helical" evidence="7">
    <location>
        <begin position="60"/>
        <end position="81"/>
    </location>
</feature>
<keyword evidence="5 7" id="KW-1133">Transmembrane helix</keyword>
<evidence type="ECO:0000256" key="3">
    <source>
        <dbReference type="ARBA" id="ARBA00022475"/>
    </source>
</evidence>
<proteinExistence type="inferred from homology"/>
<evidence type="ECO:0000256" key="7">
    <source>
        <dbReference type="RuleBase" id="RU363032"/>
    </source>
</evidence>
<dbReference type="GO" id="GO:0055085">
    <property type="term" value="P:transmembrane transport"/>
    <property type="evidence" value="ECO:0007669"/>
    <property type="project" value="InterPro"/>
</dbReference>
<reference evidence="9 10" key="1">
    <citation type="submission" date="2013-04" db="EMBL/GenBank/DDBJ databases">
        <title>The Genome Sequence of Treponema maltophilum ATCC 51939.</title>
        <authorList>
            <consortium name="The Broad Institute Genomics Platform"/>
            <person name="Earl A."/>
            <person name="Ward D."/>
            <person name="Feldgarden M."/>
            <person name="Gevers D."/>
            <person name="Leonetti C."/>
            <person name="Blanton J.M."/>
            <person name="Dewhirst F.E."/>
            <person name="Izard J."/>
            <person name="Walker B."/>
            <person name="Young S."/>
            <person name="Zeng Q."/>
            <person name="Gargeya S."/>
            <person name="Fitzgerald M."/>
            <person name="Haas B."/>
            <person name="Abouelleil A."/>
            <person name="Allen A.W."/>
            <person name="Alvarado L."/>
            <person name="Arachchi H.M."/>
            <person name="Berlin A.M."/>
            <person name="Chapman S.B."/>
            <person name="Gainer-Dewar J."/>
            <person name="Goldberg J."/>
            <person name="Griggs A."/>
            <person name="Gujja S."/>
            <person name="Hansen M."/>
            <person name="Howarth C."/>
            <person name="Imamovic A."/>
            <person name="Ireland A."/>
            <person name="Larimer J."/>
            <person name="McCowan C."/>
            <person name="Murphy C."/>
            <person name="Pearson M."/>
            <person name="Poon T.W."/>
            <person name="Priest M."/>
            <person name="Roberts A."/>
            <person name="Saif S."/>
            <person name="Shea T."/>
            <person name="Sisk P."/>
            <person name="Sykes S."/>
            <person name="Wortman J."/>
            <person name="Nusbaum C."/>
            <person name="Birren B."/>
        </authorList>
    </citation>
    <scope>NUCLEOTIDE SEQUENCE [LARGE SCALE GENOMIC DNA]</scope>
    <source>
        <strain evidence="9 10">ATCC 51939</strain>
    </source>
</reference>
<dbReference type="AlphaFoldDB" id="S3JZU5"/>
<evidence type="ECO:0000256" key="6">
    <source>
        <dbReference type="ARBA" id="ARBA00023136"/>
    </source>
</evidence>
<name>S3JZU5_TREMA</name>
<dbReference type="PATRIC" id="fig|1125699.3.peg.1119"/>
<dbReference type="InterPro" id="IPR035906">
    <property type="entry name" value="MetI-like_sf"/>
</dbReference>
<feature type="transmembrane region" description="Helical" evidence="7">
    <location>
        <begin position="225"/>
        <end position="244"/>
    </location>
</feature>
<comment type="similarity">
    <text evidence="7">Belongs to the binding-protein-dependent transport system permease family.</text>
</comment>
<dbReference type="InterPro" id="IPR000515">
    <property type="entry name" value="MetI-like"/>
</dbReference>
<keyword evidence="10" id="KW-1185">Reference proteome</keyword>
<dbReference type="Proteomes" id="UP000014541">
    <property type="component" value="Unassembled WGS sequence"/>
</dbReference>
<dbReference type="eggNOG" id="COG1173">
    <property type="taxonomic scope" value="Bacteria"/>
</dbReference>
<dbReference type="Gene3D" id="1.10.3720.10">
    <property type="entry name" value="MetI-like"/>
    <property type="match status" value="1"/>
</dbReference>
<dbReference type="GO" id="GO:0005886">
    <property type="term" value="C:plasma membrane"/>
    <property type="evidence" value="ECO:0007669"/>
    <property type="project" value="UniProtKB-SubCell"/>
</dbReference>
<dbReference type="InterPro" id="IPR050366">
    <property type="entry name" value="BP-dependent_transpt_permease"/>
</dbReference>